<organism evidence="2 3">
    <name type="scientific">Thanatephorus cucumeris (strain AG1-IA)</name>
    <name type="common">Rice sheath blight fungus</name>
    <name type="synonym">Rhizoctonia solani</name>
    <dbReference type="NCBI Taxonomy" id="983506"/>
    <lineage>
        <taxon>Eukaryota</taxon>
        <taxon>Fungi</taxon>
        <taxon>Dikarya</taxon>
        <taxon>Basidiomycota</taxon>
        <taxon>Agaricomycotina</taxon>
        <taxon>Agaricomycetes</taxon>
        <taxon>Cantharellales</taxon>
        <taxon>Ceratobasidiaceae</taxon>
        <taxon>Rhizoctonia</taxon>
        <taxon>Rhizoctonia solani AG-1</taxon>
    </lineage>
</organism>
<reference evidence="2 3" key="1">
    <citation type="journal article" date="2013" name="Nat. Commun.">
        <title>The evolution and pathogenic mechanisms of the rice sheath blight pathogen.</title>
        <authorList>
            <person name="Zheng A."/>
            <person name="Lin R."/>
            <person name="Xu L."/>
            <person name="Qin P."/>
            <person name="Tang C."/>
            <person name="Ai P."/>
            <person name="Zhang D."/>
            <person name="Liu Y."/>
            <person name="Sun Z."/>
            <person name="Feng H."/>
            <person name="Wang Y."/>
            <person name="Chen Y."/>
            <person name="Liang X."/>
            <person name="Fu R."/>
            <person name="Li Q."/>
            <person name="Zhang J."/>
            <person name="Yu X."/>
            <person name="Xie Z."/>
            <person name="Ding L."/>
            <person name="Guan P."/>
            <person name="Tang J."/>
            <person name="Liang Y."/>
            <person name="Wang S."/>
            <person name="Deng Q."/>
            <person name="Li S."/>
            <person name="Zhu J."/>
            <person name="Wang L."/>
            <person name="Liu H."/>
            <person name="Li P."/>
        </authorList>
    </citation>
    <scope>NUCLEOTIDE SEQUENCE [LARGE SCALE GENOMIC DNA]</scope>
    <source>
        <strain evidence="3">AG-1 IA</strain>
    </source>
</reference>
<feature type="compositionally biased region" description="Low complexity" evidence="1">
    <location>
        <begin position="212"/>
        <end position="221"/>
    </location>
</feature>
<evidence type="ECO:0000313" key="3">
    <source>
        <dbReference type="Proteomes" id="UP000011668"/>
    </source>
</evidence>
<proteinExistence type="predicted"/>
<dbReference type="AlphaFoldDB" id="L8X0Y8"/>
<protein>
    <submittedName>
        <fullName evidence="2">Putative methyltransferase domain-containing protein</fullName>
    </submittedName>
</protein>
<dbReference type="HOGENOM" id="CLU_089365_0_0_1"/>
<name>L8X0Y8_THACA</name>
<accession>L8X0Y8</accession>
<dbReference type="STRING" id="983506.L8X0Y8"/>
<dbReference type="Pfam" id="PF10294">
    <property type="entry name" value="Methyltransf_16"/>
    <property type="match status" value="1"/>
</dbReference>
<dbReference type="PANTHER" id="PTHR14614">
    <property type="entry name" value="HEPATOCELLULAR CARCINOMA-ASSOCIATED ANTIGEN"/>
    <property type="match status" value="1"/>
</dbReference>
<feature type="compositionally biased region" description="Polar residues" evidence="1">
    <location>
        <begin position="1"/>
        <end position="13"/>
    </location>
</feature>
<keyword evidence="2" id="KW-0808">Transferase</keyword>
<dbReference type="CDD" id="cd02440">
    <property type="entry name" value="AdoMet_MTases"/>
    <property type="match status" value="1"/>
</dbReference>
<feature type="compositionally biased region" description="Basic and acidic residues" evidence="1">
    <location>
        <begin position="14"/>
        <end position="24"/>
    </location>
</feature>
<dbReference type="PANTHER" id="PTHR14614:SF162">
    <property type="entry name" value="EXPRESSED PROTEIN"/>
    <property type="match status" value="1"/>
</dbReference>
<dbReference type="GO" id="GO:0032259">
    <property type="term" value="P:methylation"/>
    <property type="evidence" value="ECO:0007669"/>
    <property type="project" value="UniProtKB-KW"/>
</dbReference>
<dbReference type="InterPro" id="IPR029063">
    <property type="entry name" value="SAM-dependent_MTases_sf"/>
</dbReference>
<dbReference type="Gene3D" id="3.40.50.150">
    <property type="entry name" value="Vaccinia Virus protein VP39"/>
    <property type="match status" value="1"/>
</dbReference>
<comment type="caution">
    <text evidence="2">The sequence shown here is derived from an EMBL/GenBank/DDBJ whole genome shotgun (WGS) entry which is preliminary data.</text>
</comment>
<dbReference type="OrthoDB" id="194386at2759"/>
<gene>
    <name evidence="2" type="ORF">AG1IA_02070</name>
</gene>
<dbReference type="OMA" id="NTQNHGT"/>
<feature type="region of interest" description="Disordered" evidence="1">
    <location>
        <begin position="211"/>
        <end position="232"/>
    </location>
</feature>
<dbReference type="GO" id="GO:0005737">
    <property type="term" value="C:cytoplasm"/>
    <property type="evidence" value="ECO:0007669"/>
    <property type="project" value="TreeGrafter"/>
</dbReference>
<feature type="compositionally biased region" description="Polar residues" evidence="1">
    <location>
        <begin position="222"/>
        <end position="232"/>
    </location>
</feature>
<dbReference type="EMBL" id="AFRT01000470">
    <property type="protein sequence ID" value="ELU43880.1"/>
    <property type="molecule type" value="Genomic_DNA"/>
</dbReference>
<keyword evidence="2" id="KW-0489">Methyltransferase</keyword>
<dbReference type="InterPro" id="IPR019410">
    <property type="entry name" value="Methyltransf_16"/>
</dbReference>
<evidence type="ECO:0000313" key="2">
    <source>
        <dbReference type="EMBL" id="ELU43880.1"/>
    </source>
</evidence>
<dbReference type="Proteomes" id="UP000011668">
    <property type="component" value="Unassembled WGS sequence"/>
</dbReference>
<dbReference type="GO" id="GO:0008757">
    <property type="term" value="F:S-adenosylmethionine-dependent methyltransferase activity"/>
    <property type="evidence" value="ECO:0007669"/>
    <property type="project" value="UniProtKB-ARBA"/>
</dbReference>
<evidence type="ECO:0000256" key="1">
    <source>
        <dbReference type="SAM" id="MobiDB-lite"/>
    </source>
</evidence>
<feature type="region of interest" description="Disordered" evidence="1">
    <location>
        <begin position="1"/>
        <end position="37"/>
    </location>
</feature>
<sequence length="298" mass="32419">MPSSSGSCAPKTTTVDRGREEGKPTGHVPPTSRQPAHTTKHLPFLHIPFREHVFVLAQADDGVSNGTTLWLGGQLLAAYIASLPTPPKPTARVIELGSGIGFTALGYHVLATDGHPSVLALLTQNIQRNAQNLPGSVQVRELDWCVPPERWDWSDPSSITSPCAYIGDPELRVAPPVFDLIVTADTLYVPHLTPHLLRTLDHLQALTPVTGSSLSSPSSDSNHQPKVNTNRARQPTTLVAFERRDPALIDAALALIPGSLTRIPHKKLSKALQRAGWKWDASDWDGVEIWKIKWGNSK</sequence>
<dbReference type="GO" id="GO:0005634">
    <property type="term" value="C:nucleus"/>
    <property type="evidence" value="ECO:0007669"/>
    <property type="project" value="TreeGrafter"/>
</dbReference>
<dbReference type="SUPFAM" id="SSF53335">
    <property type="entry name" value="S-adenosyl-L-methionine-dependent methyltransferases"/>
    <property type="match status" value="1"/>
</dbReference>
<keyword evidence="3" id="KW-1185">Reference proteome</keyword>